<keyword evidence="1" id="KW-1133">Transmembrane helix</keyword>
<dbReference type="EMBL" id="VSSQ01000913">
    <property type="protein sequence ID" value="MPM02982.1"/>
    <property type="molecule type" value="Genomic_DNA"/>
</dbReference>
<organism evidence="2">
    <name type="scientific">bioreactor metagenome</name>
    <dbReference type="NCBI Taxonomy" id="1076179"/>
    <lineage>
        <taxon>unclassified sequences</taxon>
        <taxon>metagenomes</taxon>
        <taxon>ecological metagenomes</taxon>
    </lineage>
</organism>
<feature type="transmembrane region" description="Helical" evidence="1">
    <location>
        <begin position="47"/>
        <end position="66"/>
    </location>
</feature>
<accession>A0A644WGT8</accession>
<feature type="transmembrane region" description="Helical" evidence="1">
    <location>
        <begin position="114"/>
        <end position="131"/>
    </location>
</feature>
<feature type="transmembrane region" description="Helical" evidence="1">
    <location>
        <begin position="72"/>
        <end position="93"/>
    </location>
</feature>
<evidence type="ECO:0000256" key="1">
    <source>
        <dbReference type="SAM" id="Phobius"/>
    </source>
</evidence>
<comment type="caution">
    <text evidence="2">The sequence shown here is derived from an EMBL/GenBank/DDBJ whole genome shotgun (WGS) entry which is preliminary data.</text>
</comment>
<evidence type="ECO:0000313" key="2">
    <source>
        <dbReference type="EMBL" id="MPM02982.1"/>
    </source>
</evidence>
<keyword evidence="1" id="KW-0812">Transmembrane</keyword>
<dbReference type="AlphaFoldDB" id="A0A644WGT8"/>
<proteinExistence type="predicted"/>
<name>A0A644WGT8_9ZZZZ</name>
<reference evidence="2" key="1">
    <citation type="submission" date="2019-08" db="EMBL/GenBank/DDBJ databases">
        <authorList>
            <person name="Kucharzyk K."/>
            <person name="Murdoch R.W."/>
            <person name="Higgins S."/>
            <person name="Loffler F."/>
        </authorList>
    </citation>
    <scope>NUCLEOTIDE SEQUENCE</scope>
</reference>
<sequence length="149" mass="17294">MNTRYTNIIIDHALIKTDCCPSPGSNPIPLQLNQRALKQLRKRYNRLFLLLVSVIVLSSLVVSAPFCTLNAMKSIFIADLIMFVFTTMHLHLIRLDLRHQIAYPKRLFHQRIKIRILQYGSIIFILLSPAITCDRHAKRYMAFSMIRIG</sequence>
<protein>
    <submittedName>
        <fullName evidence="2">Uncharacterized protein</fullName>
    </submittedName>
</protein>
<gene>
    <name evidence="2" type="ORF">SDC9_49241</name>
</gene>
<keyword evidence="1" id="KW-0472">Membrane</keyword>